<name>A0A0U4WR22_9PSED</name>
<dbReference type="Proteomes" id="UP000064137">
    <property type="component" value="Chromosome"/>
</dbReference>
<evidence type="ECO:0000313" key="1">
    <source>
        <dbReference type="EMBL" id="ALZ84509.1"/>
    </source>
</evidence>
<sequence>MEPGRLRHRINLQKPGRVQDPDTGEMITGWTNLTAKPIRGSVEPVSGREFIAGQATQNEVTTRIVIRYRAGVTAAMRAVHRGVTYNIEAVLPDKKSGREYLTLMVSGGLDEG</sequence>
<evidence type="ECO:0000313" key="2">
    <source>
        <dbReference type="Proteomes" id="UP000064137"/>
    </source>
</evidence>
<dbReference type="InterPro" id="IPR008767">
    <property type="entry name" value="Phage_SPP1_head-tail_adaptor"/>
</dbReference>
<dbReference type="Gene3D" id="2.40.10.270">
    <property type="entry name" value="Bacteriophage SPP1 head-tail adaptor protein"/>
    <property type="match status" value="1"/>
</dbReference>
<dbReference type="InterPro" id="IPR038666">
    <property type="entry name" value="SSP1_head-tail_sf"/>
</dbReference>
<protein>
    <submittedName>
        <fullName evidence="1">Head-tail adaptor protein</fullName>
    </submittedName>
</protein>
<dbReference type="KEGG" id="por:APT59_09950"/>
<organism evidence="1 2">
    <name type="scientific">Pseudomonas oryzihabitans</name>
    <dbReference type="NCBI Taxonomy" id="47885"/>
    <lineage>
        <taxon>Bacteria</taxon>
        <taxon>Pseudomonadati</taxon>
        <taxon>Pseudomonadota</taxon>
        <taxon>Gammaproteobacteria</taxon>
        <taxon>Pseudomonadales</taxon>
        <taxon>Pseudomonadaceae</taxon>
        <taxon>Pseudomonas</taxon>
    </lineage>
</organism>
<dbReference type="RefSeq" id="WP_059314701.1">
    <property type="nucleotide sequence ID" value="NZ_CP013987.1"/>
</dbReference>
<gene>
    <name evidence="1" type="ORF">APT59_09950</name>
</gene>
<reference evidence="1 2" key="1">
    <citation type="submission" date="2016-01" db="EMBL/GenBank/DDBJ databases">
        <title>Annotation of Pseudomonas oryzihabitans USDA-ARS-USMARC-56511.</title>
        <authorList>
            <person name="Harhay G.P."/>
            <person name="Harhay D.M."/>
            <person name="Smith T.P.L."/>
            <person name="Bono J.L."/>
            <person name="Heaton M.P."/>
            <person name="Clawson M.L."/>
            <person name="Chitko-Mckown C.G."/>
            <person name="Capik S.F."/>
            <person name="DeDonder K.D."/>
            <person name="Apley M.D."/>
            <person name="Lubbers B.V."/>
            <person name="White B.J."/>
            <person name="Larson R.L."/>
        </authorList>
    </citation>
    <scope>NUCLEOTIDE SEQUENCE [LARGE SCALE GENOMIC DNA]</scope>
    <source>
        <strain evidence="1 2">USDA-ARS-USMARC-56511</strain>
    </source>
</reference>
<proteinExistence type="predicted"/>
<dbReference type="Pfam" id="PF05521">
    <property type="entry name" value="Phage_HCP"/>
    <property type="match status" value="1"/>
</dbReference>
<dbReference type="EMBL" id="CP013987">
    <property type="protein sequence ID" value="ALZ84509.1"/>
    <property type="molecule type" value="Genomic_DNA"/>
</dbReference>
<dbReference type="OrthoDB" id="8640229at2"/>
<dbReference type="AlphaFoldDB" id="A0A0U4WR22"/>
<dbReference type="NCBIfam" id="TIGR01563">
    <property type="entry name" value="gp16_SPP1"/>
    <property type="match status" value="1"/>
</dbReference>
<accession>A0A0U4WR22</accession>